<gene>
    <name evidence="2" type="ORF">S01H4_46074</name>
</gene>
<keyword evidence="1" id="KW-0812">Transmembrane</keyword>
<feature type="transmembrane region" description="Helical" evidence="1">
    <location>
        <begin position="7"/>
        <end position="25"/>
    </location>
</feature>
<evidence type="ECO:0000256" key="1">
    <source>
        <dbReference type="SAM" id="Phobius"/>
    </source>
</evidence>
<reference evidence="2" key="1">
    <citation type="journal article" date="2014" name="Front. Microbiol.">
        <title>High frequency of phylogenetically diverse reductive dehalogenase-homologous genes in deep subseafloor sedimentary metagenomes.</title>
        <authorList>
            <person name="Kawai M."/>
            <person name="Futagami T."/>
            <person name="Toyoda A."/>
            <person name="Takaki Y."/>
            <person name="Nishi S."/>
            <person name="Hori S."/>
            <person name="Arai W."/>
            <person name="Tsubouchi T."/>
            <person name="Morono Y."/>
            <person name="Uchiyama I."/>
            <person name="Ito T."/>
            <person name="Fujiyama A."/>
            <person name="Inagaki F."/>
            <person name="Takami H."/>
        </authorList>
    </citation>
    <scope>NUCLEOTIDE SEQUENCE</scope>
    <source>
        <strain evidence="2">Expedition CK06-06</strain>
    </source>
</reference>
<keyword evidence="1" id="KW-1133">Transmembrane helix</keyword>
<protein>
    <submittedName>
        <fullName evidence="2">Uncharacterized protein</fullName>
    </submittedName>
</protein>
<accession>X1E535</accession>
<name>X1E535_9ZZZZ</name>
<evidence type="ECO:0000313" key="2">
    <source>
        <dbReference type="EMBL" id="GAH03783.1"/>
    </source>
</evidence>
<organism evidence="2">
    <name type="scientific">marine sediment metagenome</name>
    <dbReference type="NCBI Taxonomy" id="412755"/>
    <lineage>
        <taxon>unclassified sequences</taxon>
        <taxon>metagenomes</taxon>
        <taxon>ecological metagenomes</taxon>
    </lineage>
</organism>
<dbReference type="EMBL" id="BART01025704">
    <property type="protein sequence ID" value="GAH03783.1"/>
    <property type="molecule type" value="Genomic_DNA"/>
</dbReference>
<comment type="caution">
    <text evidence="2">The sequence shown here is derived from an EMBL/GenBank/DDBJ whole genome shotgun (WGS) entry which is preliminary data.</text>
</comment>
<keyword evidence="1" id="KW-0472">Membrane</keyword>
<sequence length="31" mass="3455">MKRIVEAVIILIMVFVYAGIGYAQVDELKDG</sequence>
<dbReference type="AlphaFoldDB" id="X1E535"/>
<proteinExistence type="predicted"/>
<feature type="non-terminal residue" evidence="2">
    <location>
        <position position="31"/>
    </location>
</feature>